<proteinExistence type="predicted"/>
<evidence type="ECO:0000313" key="1">
    <source>
        <dbReference type="EMBL" id="RMU45651.1"/>
    </source>
</evidence>
<dbReference type="AlphaFoldDB" id="A0A3M5UIA9"/>
<organism evidence="1 2">
    <name type="scientific">Pseudomonas syringae pv. avii</name>
    <dbReference type="NCBI Taxonomy" id="663959"/>
    <lineage>
        <taxon>Bacteria</taxon>
        <taxon>Pseudomonadati</taxon>
        <taxon>Pseudomonadota</taxon>
        <taxon>Gammaproteobacteria</taxon>
        <taxon>Pseudomonadales</taxon>
        <taxon>Pseudomonadaceae</taxon>
        <taxon>Pseudomonas</taxon>
        <taxon>Pseudomonas syringae</taxon>
    </lineage>
</organism>
<reference evidence="1 2" key="1">
    <citation type="submission" date="2018-08" db="EMBL/GenBank/DDBJ databases">
        <title>Recombination of ecologically and evolutionarily significant loci maintains genetic cohesion in the Pseudomonas syringae species complex.</title>
        <authorList>
            <person name="Dillon M."/>
            <person name="Thakur S."/>
            <person name="Almeida R.N.D."/>
            <person name="Weir B.S."/>
            <person name="Guttman D.S."/>
        </authorList>
    </citation>
    <scope>NUCLEOTIDE SEQUENCE [LARGE SCALE GENOMIC DNA]</scope>
    <source>
        <strain evidence="1 2">ICMP 14479</strain>
    </source>
</reference>
<name>A0A3M5UIA9_PSESX</name>
<comment type="caution">
    <text evidence="1">The sequence shown here is derived from an EMBL/GenBank/DDBJ whole genome shotgun (WGS) entry which is preliminary data.</text>
</comment>
<protein>
    <submittedName>
        <fullName evidence="1">Uncharacterized protein</fullName>
    </submittedName>
</protein>
<sequence length="102" mass="11296">MQLLGNVPAFATVFDHGDDAAQVAVCTLEAFDNRLVGLVRVVMQMFVLTHCLSLLCDRFRLALYPPRGDRSNVLPMVLSTMISTVAGECHARGRMRRSPGYQ</sequence>
<dbReference type="EMBL" id="RBUA01001321">
    <property type="protein sequence ID" value="RMU45651.1"/>
    <property type="molecule type" value="Genomic_DNA"/>
</dbReference>
<accession>A0A3M5UIA9</accession>
<dbReference type="Proteomes" id="UP000280395">
    <property type="component" value="Unassembled WGS sequence"/>
</dbReference>
<gene>
    <name evidence="1" type="ORF">ALP29_200165</name>
</gene>
<evidence type="ECO:0000313" key="2">
    <source>
        <dbReference type="Proteomes" id="UP000280395"/>
    </source>
</evidence>